<dbReference type="InterPro" id="IPR050307">
    <property type="entry name" value="Sterol_Desaturase_Related"/>
</dbReference>
<dbReference type="InterPro" id="IPR006694">
    <property type="entry name" value="Fatty_acid_hydroxylase"/>
</dbReference>
<keyword evidence="3" id="KW-1133">Transmembrane helix</keyword>
<feature type="domain" description="Fatty acid hydroxylase" evidence="5">
    <location>
        <begin position="165"/>
        <end position="312"/>
    </location>
</feature>
<dbReference type="GO" id="GO:0008610">
    <property type="term" value="P:lipid biosynthetic process"/>
    <property type="evidence" value="ECO:0007669"/>
    <property type="project" value="InterPro"/>
</dbReference>
<sequence length="335" mass="39380">MASTWREKDPSTWNWQHRFLNKIDNFHNDNGTYPVFKKTDPIPWFSHWAANRWILAHAAWPILIQLVYTYFMGKNVHPVANFFLYFIATQRNAMMEVKTLQQIALKTGFLDGDKHSRDKVPDVAIDKITKIMPFLSMTRPALFTLFGYRRSAPIQISPWLPVELIIYSIVLDFFFYVYHRATHEIDGLWQYHRRHHTTKHPIPILAGYADHEQEAIEIAIIPVLTFLSLKLMGFPMGFYDWWICAQYILFTEIAGHSGLRTMSCTVGPAAPFLYLLGAELSLEDHDLHHREGWRKSGNYGKQTRLWDRIFGTCVNRVEAKWENVDFVNQVKMPWF</sequence>
<dbReference type="GO" id="GO:0016020">
    <property type="term" value="C:membrane"/>
    <property type="evidence" value="ECO:0007669"/>
    <property type="project" value="UniProtKB-SubCell"/>
</dbReference>
<reference evidence="7" key="1">
    <citation type="submission" date="2020-01" db="EMBL/GenBank/DDBJ databases">
        <authorList>
            <consortium name="DOE Joint Genome Institute"/>
            <person name="Haridas S."/>
            <person name="Albert R."/>
            <person name="Binder M."/>
            <person name="Bloem J."/>
            <person name="Labutti K."/>
            <person name="Salamov A."/>
            <person name="Andreopoulos B."/>
            <person name="Baker S.E."/>
            <person name="Barry K."/>
            <person name="Bills G."/>
            <person name="Bluhm B.H."/>
            <person name="Cannon C."/>
            <person name="Castanera R."/>
            <person name="Culley D.E."/>
            <person name="Daum C."/>
            <person name="Ezra D."/>
            <person name="Gonzalez J.B."/>
            <person name="Henrissat B."/>
            <person name="Kuo A."/>
            <person name="Liang C."/>
            <person name="Lipzen A."/>
            <person name="Lutzoni F."/>
            <person name="Magnuson J."/>
            <person name="Mondo S."/>
            <person name="Nolan M."/>
            <person name="Ohm R."/>
            <person name="Pangilinan J."/>
            <person name="Park H.-J."/>
            <person name="Ramirez L."/>
            <person name="Alfaro M."/>
            <person name="Sun H."/>
            <person name="Tritt A."/>
            <person name="Yoshinaga Y."/>
            <person name="Zwiers L.-H."/>
            <person name="Turgeon B.G."/>
            <person name="Goodwin S.B."/>
            <person name="Spatafora J.W."/>
            <person name="Crous P.W."/>
            <person name="Grigoriev I.V."/>
        </authorList>
    </citation>
    <scope>NUCLEOTIDE SEQUENCE</scope>
    <source>
        <strain evidence="7">CBS 342.82</strain>
    </source>
</reference>
<evidence type="ECO:0000256" key="1">
    <source>
        <dbReference type="ARBA" id="ARBA00004370"/>
    </source>
</evidence>
<dbReference type="Proteomes" id="UP000504637">
    <property type="component" value="Unplaced"/>
</dbReference>
<keyword evidence="4" id="KW-0472">Membrane</keyword>
<keyword evidence="6" id="KW-1185">Reference proteome</keyword>
<reference evidence="7" key="3">
    <citation type="submission" date="2025-08" db="UniProtKB">
        <authorList>
            <consortium name="RefSeq"/>
        </authorList>
    </citation>
    <scope>IDENTIFICATION</scope>
    <source>
        <strain evidence="7">CBS 342.82</strain>
    </source>
</reference>
<dbReference type="AlphaFoldDB" id="A0A6J3MFI0"/>
<comment type="subcellular location">
    <subcellularLocation>
        <location evidence="1">Membrane</location>
    </subcellularLocation>
</comment>
<evidence type="ECO:0000313" key="7">
    <source>
        <dbReference type="RefSeq" id="XP_033462668.1"/>
    </source>
</evidence>
<dbReference type="Pfam" id="PF04116">
    <property type="entry name" value="FA_hydroxylase"/>
    <property type="match status" value="1"/>
</dbReference>
<dbReference type="GO" id="GO:0016491">
    <property type="term" value="F:oxidoreductase activity"/>
    <property type="evidence" value="ECO:0007669"/>
    <property type="project" value="InterPro"/>
</dbReference>
<keyword evidence="2" id="KW-0812">Transmembrane</keyword>
<gene>
    <name evidence="7" type="ORF">K489DRAFT_313964</name>
</gene>
<dbReference type="GO" id="GO:0005506">
    <property type="term" value="F:iron ion binding"/>
    <property type="evidence" value="ECO:0007669"/>
    <property type="project" value="InterPro"/>
</dbReference>
<protein>
    <recommendedName>
        <fullName evidence="5">Fatty acid hydroxylase domain-containing protein</fullName>
    </recommendedName>
</protein>
<evidence type="ECO:0000256" key="4">
    <source>
        <dbReference type="ARBA" id="ARBA00023136"/>
    </source>
</evidence>
<dbReference type="RefSeq" id="XP_033462668.1">
    <property type="nucleotide sequence ID" value="XM_033600979.1"/>
</dbReference>
<dbReference type="GeneID" id="54358779"/>
<dbReference type="OrthoDB" id="6354873at2759"/>
<reference evidence="7" key="2">
    <citation type="submission" date="2020-04" db="EMBL/GenBank/DDBJ databases">
        <authorList>
            <consortium name="NCBI Genome Project"/>
        </authorList>
    </citation>
    <scope>NUCLEOTIDE SEQUENCE</scope>
    <source>
        <strain evidence="7">CBS 342.82</strain>
    </source>
</reference>
<evidence type="ECO:0000259" key="5">
    <source>
        <dbReference type="Pfam" id="PF04116"/>
    </source>
</evidence>
<organism evidence="7">
    <name type="scientific">Dissoconium aciculare CBS 342.82</name>
    <dbReference type="NCBI Taxonomy" id="1314786"/>
    <lineage>
        <taxon>Eukaryota</taxon>
        <taxon>Fungi</taxon>
        <taxon>Dikarya</taxon>
        <taxon>Ascomycota</taxon>
        <taxon>Pezizomycotina</taxon>
        <taxon>Dothideomycetes</taxon>
        <taxon>Dothideomycetidae</taxon>
        <taxon>Mycosphaerellales</taxon>
        <taxon>Dissoconiaceae</taxon>
        <taxon>Dissoconium</taxon>
    </lineage>
</organism>
<name>A0A6J3MFI0_9PEZI</name>
<accession>A0A6J3MFI0</accession>
<evidence type="ECO:0000256" key="3">
    <source>
        <dbReference type="ARBA" id="ARBA00022989"/>
    </source>
</evidence>
<evidence type="ECO:0000256" key="2">
    <source>
        <dbReference type="ARBA" id="ARBA00022692"/>
    </source>
</evidence>
<proteinExistence type="predicted"/>
<dbReference type="PANTHER" id="PTHR11863">
    <property type="entry name" value="STEROL DESATURASE"/>
    <property type="match status" value="1"/>
</dbReference>
<evidence type="ECO:0000313" key="6">
    <source>
        <dbReference type="Proteomes" id="UP000504637"/>
    </source>
</evidence>